<dbReference type="GeneID" id="39867179"/>
<dbReference type="RefSeq" id="XP_028860296.1">
    <property type="nucleotide sequence ID" value="XM_029003340.1"/>
</dbReference>
<reference evidence="3 4" key="1">
    <citation type="submission" date="2016-06" db="EMBL/GenBank/DDBJ databases">
        <authorList>
            <consortium name="Pathogen Informatics"/>
        </authorList>
    </citation>
    <scope>NUCLEOTIDE SEQUENCE [LARGE SCALE GENOMIC DNA]</scope>
</reference>
<dbReference type="AlphaFoldDB" id="A0A1D3JKZ9"/>
<proteinExistence type="predicted"/>
<keyword evidence="1" id="KW-0812">Transmembrane</keyword>
<dbReference type="KEGG" id="pmal:PMUG01_05013750"/>
<evidence type="ECO:0000313" key="3">
    <source>
        <dbReference type="EMBL" id="SBT87277.1"/>
    </source>
</evidence>
<feature type="signal peptide" evidence="2">
    <location>
        <begin position="1"/>
        <end position="25"/>
    </location>
</feature>
<protein>
    <recommendedName>
        <fullName evidence="5">Pv-fam-b protein</fullName>
    </recommendedName>
</protein>
<dbReference type="EMBL" id="LT594626">
    <property type="protein sequence ID" value="SBT87277.1"/>
    <property type="molecule type" value="Genomic_DNA"/>
</dbReference>
<dbReference type="InterPro" id="IPR022139">
    <property type="entry name" value="Fam-L/Fam-M-like_plasmodium"/>
</dbReference>
<evidence type="ECO:0000313" key="4">
    <source>
        <dbReference type="Proteomes" id="UP000219813"/>
    </source>
</evidence>
<keyword evidence="1" id="KW-0472">Membrane</keyword>
<feature type="transmembrane region" description="Helical" evidence="1">
    <location>
        <begin position="170"/>
        <end position="192"/>
    </location>
</feature>
<sequence length="222" mass="25910">MEKKNRFSSIIKIFTFVLLFCTSHCYNQKSTYIKSLEGKVNLENTLTIRAIRLLLSENKLKENNFTEINLKQRRQNNEKVETLVGELESTYEKNSDNQGKVNILKKLDEYLEEKIFNSLTYIYSYFNKNEKARKKENFKGVLKYIILLNLPSALVSLLGFLFYIGKDNTLLLSLGTAACIVINLLMMIYVFLKNLKYKAIQAGYKNPSFKVYIGFIKKIFKL</sequence>
<keyword evidence="4" id="KW-1185">Reference proteome</keyword>
<evidence type="ECO:0000256" key="2">
    <source>
        <dbReference type="SAM" id="SignalP"/>
    </source>
</evidence>
<feature type="chain" id="PRO_5008915829" description="Pv-fam-b protein" evidence="2">
    <location>
        <begin position="26"/>
        <end position="222"/>
    </location>
</feature>
<accession>A0A1D3JKZ9</accession>
<name>A0A1D3JKZ9_PLAMA</name>
<dbReference type="Proteomes" id="UP000219813">
    <property type="component" value="Chromosome 5"/>
</dbReference>
<evidence type="ECO:0008006" key="5">
    <source>
        <dbReference type="Google" id="ProtNLM"/>
    </source>
</evidence>
<keyword evidence="1" id="KW-1133">Transmembrane helix</keyword>
<gene>
    <name evidence="3" type="primary">PmUG01_05013750</name>
    <name evidence="3" type="ORF">PMUG01_05013750</name>
</gene>
<dbReference type="OMA" id="ACIVINL"/>
<dbReference type="Pfam" id="PF12420">
    <property type="entry name" value="DUF3671"/>
    <property type="match status" value="1"/>
</dbReference>
<feature type="transmembrane region" description="Helical" evidence="1">
    <location>
        <begin position="141"/>
        <end position="164"/>
    </location>
</feature>
<evidence type="ECO:0000256" key="1">
    <source>
        <dbReference type="SAM" id="Phobius"/>
    </source>
</evidence>
<keyword evidence="2" id="KW-0732">Signal</keyword>
<organism evidence="3 4">
    <name type="scientific">Plasmodium malariae</name>
    <dbReference type="NCBI Taxonomy" id="5858"/>
    <lineage>
        <taxon>Eukaryota</taxon>
        <taxon>Sar</taxon>
        <taxon>Alveolata</taxon>
        <taxon>Apicomplexa</taxon>
        <taxon>Aconoidasida</taxon>
        <taxon>Haemosporida</taxon>
        <taxon>Plasmodiidae</taxon>
        <taxon>Plasmodium</taxon>
        <taxon>Plasmodium (Plasmodium)</taxon>
    </lineage>
</organism>
<dbReference type="VEuPathDB" id="PlasmoDB:PmUG01_05013750"/>